<gene>
    <name evidence="1" type="ORF">B9Q03_02135</name>
</gene>
<dbReference type="AlphaFoldDB" id="A0A2R6B0F9"/>
<comment type="caution">
    <text evidence="1">The sequence shown here is derived from an EMBL/GenBank/DDBJ whole genome shotgun (WGS) entry which is preliminary data.</text>
</comment>
<protein>
    <recommendedName>
        <fullName evidence="3">RidA family protein</fullName>
    </recommendedName>
</protein>
<dbReference type="InterPro" id="IPR006175">
    <property type="entry name" value="YjgF/YER057c/UK114"/>
</dbReference>
<organism evidence="1 2">
    <name type="scientific">Candidatus Marsarchaeota G2 archaeon OSP_D</name>
    <dbReference type="NCBI Taxonomy" id="1978157"/>
    <lineage>
        <taxon>Archaea</taxon>
        <taxon>Candidatus Marsarchaeota</taxon>
        <taxon>Candidatus Marsarchaeota group 2</taxon>
    </lineage>
</organism>
<dbReference type="Proteomes" id="UP000240322">
    <property type="component" value="Unassembled WGS sequence"/>
</dbReference>
<dbReference type="SUPFAM" id="SSF55298">
    <property type="entry name" value="YjgF-like"/>
    <property type="match status" value="1"/>
</dbReference>
<accession>A0A2R6B0F9</accession>
<evidence type="ECO:0000313" key="2">
    <source>
        <dbReference type="Proteomes" id="UP000240322"/>
    </source>
</evidence>
<evidence type="ECO:0008006" key="3">
    <source>
        <dbReference type="Google" id="ProtNLM"/>
    </source>
</evidence>
<dbReference type="Gene3D" id="3.30.1330.40">
    <property type="entry name" value="RutC-like"/>
    <property type="match status" value="1"/>
</dbReference>
<dbReference type="InterPro" id="IPR035959">
    <property type="entry name" value="RutC-like_sf"/>
</dbReference>
<dbReference type="EMBL" id="NEXE01000010">
    <property type="protein sequence ID" value="PSN92096.1"/>
    <property type="molecule type" value="Genomic_DNA"/>
</dbReference>
<sequence length="156" mass="17114">MGQGWGVRRVLLSVESLLSSCLVGGSRNTLRRQVGGDSKYEVEFGYSRAVRVGSIVLVAATSGSDQPEPELAPDTYAQAKRAIQKINEALESLGFGLDDVVRLRVFAKRELGLEDFKRAYREFFADIRPALSLVYVSGFPSDKTILEIEAEALKDG</sequence>
<reference evidence="1 2" key="1">
    <citation type="submission" date="2017-04" db="EMBL/GenBank/DDBJ databases">
        <title>Novel microbial lineages endemic to geothermal iron-oxide mats fill important gaps in the evolutionary history of Archaea.</title>
        <authorList>
            <person name="Jay Z.J."/>
            <person name="Beam J.P."/>
            <person name="Dlakic M."/>
            <person name="Rusch D.B."/>
            <person name="Kozubal M.A."/>
            <person name="Inskeep W.P."/>
        </authorList>
    </citation>
    <scope>NUCLEOTIDE SEQUENCE [LARGE SCALE GENOMIC DNA]</scope>
    <source>
        <strain evidence="1">OSP_D</strain>
    </source>
</reference>
<evidence type="ECO:0000313" key="1">
    <source>
        <dbReference type="EMBL" id="PSN92096.1"/>
    </source>
</evidence>
<dbReference type="Pfam" id="PF01042">
    <property type="entry name" value="Ribonuc_L-PSP"/>
    <property type="match status" value="1"/>
</dbReference>
<name>A0A2R6B0F9_9ARCH</name>
<proteinExistence type="predicted"/>
<dbReference type="PANTHER" id="PTHR43857">
    <property type="entry name" value="BLR7761 PROTEIN"/>
    <property type="match status" value="1"/>
</dbReference>
<dbReference type="PANTHER" id="PTHR43857:SF1">
    <property type="entry name" value="YJGH FAMILY PROTEIN"/>
    <property type="match status" value="1"/>
</dbReference>